<evidence type="ECO:0000259" key="1">
    <source>
        <dbReference type="Pfam" id="PF01978"/>
    </source>
</evidence>
<sequence length="251" mass="27900">MNLIEMLQAAGIDGNKADFYLASLELGEATVASIAQKAGIGRTNAYEVLDRLLADGLVATVQKGARSYVIPQDPIALLRRIEAQRQLVQEVLPRLRSIHNSAGGKPKVRYFSGIEGIKTVLNETLECQSKELRAVMSNSELFQMPGVEVIRGIVAQRVRAGINLRVIRSGPSDTRDLWRSSTRDRRELRFAPADFEVGITTYLYDDTVAFISSRAEHYALSIQSAEFFAFECSLFEVLWSASTPDRFDKPA</sequence>
<dbReference type="RefSeq" id="WP_063500388.1">
    <property type="nucleotide sequence ID" value="NZ_CP014579.1"/>
</dbReference>
<dbReference type="SUPFAM" id="SSF46785">
    <property type="entry name" value="Winged helix' DNA-binding domain"/>
    <property type="match status" value="1"/>
</dbReference>
<proteinExistence type="predicted"/>
<dbReference type="PANTHER" id="PTHR34293:SF1">
    <property type="entry name" value="HTH-TYPE TRANSCRIPTIONAL REGULATOR TRMBL2"/>
    <property type="match status" value="1"/>
</dbReference>
<dbReference type="Gene3D" id="1.10.10.10">
    <property type="entry name" value="Winged helix-like DNA-binding domain superfamily/Winged helix DNA-binding domain"/>
    <property type="match status" value="1"/>
</dbReference>
<dbReference type="InterPro" id="IPR002831">
    <property type="entry name" value="Tscrpt_reg_TrmB_N"/>
</dbReference>
<dbReference type="InterPro" id="IPR036390">
    <property type="entry name" value="WH_DNA-bd_sf"/>
</dbReference>
<organism evidence="2 3">
    <name type="scientific">Paraburkholderia phytofirmans OLGA172</name>
    <dbReference type="NCBI Taxonomy" id="1417228"/>
    <lineage>
        <taxon>Bacteria</taxon>
        <taxon>Pseudomonadati</taxon>
        <taxon>Pseudomonadota</taxon>
        <taxon>Betaproteobacteria</taxon>
        <taxon>Burkholderiales</taxon>
        <taxon>Burkholderiaceae</taxon>
        <taxon>Paraburkholderia</taxon>
    </lineage>
</organism>
<accession>A0A160FVI7</accession>
<name>A0A160FVI7_9BURK</name>
<protein>
    <submittedName>
        <fullName evidence="2">TrmB family transcriptional regulator</fullName>
    </submittedName>
</protein>
<dbReference type="PANTHER" id="PTHR34293">
    <property type="entry name" value="HTH-TYPE TRANSCRIPTIONAL REGULATOR TRMBL2"/>
    <property type="match status" value="1"/>
</dbReference>
<dbReference type="STRING" id="1804984.AYM40_34380"/>
<keyword evidence="3" id="KW-1185">Reference proteome</keyword>
<dbReference type="AlphaFoldDB" id="A0A160FVI7"/>
<gene>
    <name evidence="2" type="ORF">AYM40_34380</name>
</gene>
<evidence type="ECO:0000313" key="2">
    <source>
        <dbReference type="EMBL" id="ANB77191.1"/>
    </source>
</evidence>
<dbReference type="OrthoDB" id="5724859at2"/>
<dbReference type="InterPro" id="IPR051797">
    <property type="entry name" value="TrmB-like"/>
</dbReference>
<evidence type="ECO:0000313" key="3">
    <source>
        <dbReference type="Proteomes" id="UP000076852"/>
    </source>
</evidence>
<dbReference type="EMBL" id="CP014579">
    <property type="protein sequence ID" value="ANB77191.1"/>
    <property type="molecule type" value="Genomic_DNA"/>
</dbReference>
<dbReference type="KEGG" id="buz:AYM40_34380"/>
<dbReference type="Proteomes" id="UP000076852">
    <property type="component" value="Chromosome 2"/>
</dbReference>
<reference evidence="2 3" key="1">
    <citation type="journal article" date="2016" name="Gene">
        <title>PacBio SMRT assembly of a complex multi-replicon genome reveals chlorocatechol degradative operon in a region of genome plasticity.</title>
        <authorList>
            <person name="Ricker N."/>
            <person name="Shen S.Y."/>
            <person name="Goordial J."/>
            <person name="Jin S."/>
            <person name="Fulthorpe R.R."/>
        </authorList>
    </citation>
    <scope>NUCLEOTIDE SEQUENCE [LARGE SCALE GENOMIC DNA]</scope>
    <source>
        <strain evidence="2 3">OLGA172</strain>
    </source>
</reference>
<feature type="domain" description="Transcription regulator TrmB N-terminal" evidence="1">
    <location>
        <begin position="7"/>
        <end position="68"/>
    </location>
</feature>
<dbReference type="Pfam" id="PF01978">
    <property type="entry name" value="TrmB"/>
    <property type="match status" value="1"/>
</dbReference>
<dbReference type="InterPro" id="IPR036388">
    <property type="entry name" value="WH-like_DNA-bd_sf"/>
</dbReference>